<proteinExistence type="inferred from homology"/>
<dbReference type="RefSeq" id="XP_010760451.1">
    <property type="nucleotide sequence ID" value="XM_010762149.1"/>
</dbReference>
<accession>C1GBG0</accession>
<evidence type="ECO:0000256" key="2">
    <source>
        <dbReference type="SAM" id="MobiDB-lite"/>
    </source>
</evidence>
<reference evidence="3 4" key="1">
    <citation type="journal article" date="2011" name="PLoS Genet.">
        <title>Comparative genomic analysis of human fungal pathogens causing paracoccidioidomycosis.</title>
        <authorList>
            <person name="Desjardins C.A."/>
            <person name="Champion M.D."/>
            <person name="Holder J.W."/>
            <person name="Muszewska A."/>
            <person name="Goldberg J."/>
            <person name="Bailao A.M."/>
            <person name="Brigido M.M."/>
            <person name="Ferreira M.E."/>
            <person name="Garcia A.M."/>
            <person name="Grynberg M."/>
            <person name="Gujja S."/>
            <person name="Heiman D.I."/>
            <person name="Henn M.R."/>
            <person name="Kodira C.D."/>
            <person name="Leon-Narvaez H."/>
            <person name="Longo L.V."/>
            <person name="Ma L.J."/>
            <person name="Malavazi I."/>
            <person name="Matsuo A.L."/>
            <person name="Morais F.V."/>
            <person name="Pereira M."/>
            <person name="Rodriguez-Brito S."/>
            <person name="Sakthikumar S."/>
            <person name="Salem-Izacc S.M."/>
            <person name="Sykes S.M."/>
            <person name="Teixeira M.M."/>
            <person name="Vallejo M.C."/>
            <person name="Walter M.E."/>
            <person name="Yandava C."/>
            <person name="Young S."/>
            <person name="Zeng Q."/>
            <person name="Zucker J."/>
            <person name="Felipe M.S."/>
            <person name="Goldman G.H."/>
            <person name="Haas B.J."/>
            <person name="McEwen J.G."/>
            <person name="Nino-Vega G."/>
            <person name="Puccia R."/>
            <person name="San-Blas G."/>
            <person name="Soares C.M."/>
            <person name="Birren B.W."/>
            <person name="Cuomo C.A."/>
        </authorList>
    </citation>
    <scope>NUCLEOTIDE SEQUENCE [LARGE SCALE GENOMIC DNA]</scope>
    <source>
        <strain evidence="3 4">Pb18</strain>
    </source>
</reference>
<dbReference type="eggNOG" id="ENOG502SCAA">
    <property type="taxonomic scope" value="Eukaryota"/>
</dbReference>
<dbReference type="PANTHER" id="PTHR12794:SF0">
    <property type="entry name" value="GEM-ASSOCIATED PROTEIN 2"/>
    <property type="match status" value="1"/>
</dbReference>
<feature type="compositionally biased region" description="Acidic residues" evidence="2">
    <location>
        <begin position="435"/>
        <end position="462"/>
    </location>
</feature>
<dbReference type="VEuPathDB" id="FungiDB:PADG_04961"/>
<dbReference type="Pfam" id="PF04938">
    <property type="entry name" value="SIP1"/>
    <property type="match status" value="1"/>
</dbReference>
<dbReference type="InterPro" id="IPR035426">
    <property type="entry name" value="Gemin2/Brr1"/>
</dbReference>
<evidence type="ECO:0000313" key="3">
    <source>
        <dbReference type="EMBL" id="EEH48882.1"/>
    </source>
</evidence>
<dbReference type="HOGENOM" id="CLU_022029_1_0_1"/>
<dbReference type="GeneID" id="22583977"/>
<evidence type="ECO:0000313" key="4">
    <source>
        <dbReference type="Proteomes" id="UP000001628"/>
    </source>
</evidence>
<dbReference type="AlphaFoldDB" id="C1GBG0"/>
<dbReference type="GO" id="GO:0032797">
    <property type="term" value="C:SMN complex"/>
    <property type="evidence" value="ECO:0007669"/>
    <property type="project" value="TreeGrafter"/>
</dbReference>
<protein>
    <submittedName>
        <fullName evidence="3">Uncharacterized protein</fullName>
    </submittedName>
</protein>
<dbReference type="EMBL" id="KN275961">
    <property type="protein sequence ID" value="EEH48882.1"/>
    <property type="molecule type" value="Genomic_DNA"/>
</dbReference>
<evidence type="ECO:0000256" key="1">
    <source>
        <dbReference type="ARBA" id="ARBA00025758"/>
    </source>
</evidence>
<organism evidence="3 4">
    <name type="scientific">Paracoccidioides brasiliensis (strain Pb18)</name>
    <dbReference type="NCBI Taxonomy" id="502780"/>
    <lineage>
        <taxon>Eukaryota</taxon>
        <taxon>Fungi</taxon>
        <taxon>Dikarya</taxon>
        <taxon>Ascomycota</taxon>
        <taxon>Pezizomycotina</taxon>
        <taxon>Eurotiomycetes</taxon>
        <taxon>Eurotiomycetidae</taxon>
        <taxon>Onygenales</taxon>
        <taxon>Ajellomycetaceae</taxon>
        <taxon>Paracoccidioides</taxon>
    </lineage>
</organism>
<feature type="region of interest" description="Disordered" evidence="2">
    <location>
        <begin position="420"/>
        <end position="462"/>
    </location>
</feature>
<dbReference type="GO" id="GO:0000387">
    <property type="term" value="P:spliceosomal snRNP assembly"/>
    <property type="evidence" value="ECO:0007669"/>
    <property type="project" value="InterPro"/>
</dbReference>
<dbReference type="GO" id="GO:0005634">
    <property type="term" value="C:nucleus"/>
    <property type="evidence" value="ECO:0007669"/>
    <property type="project" value="TreeGrafter"/>
</dbReference>
<keyword evidence="4" id="KW-1185">Reference proteome</keyword>
<dbReference type="Gene3D" id="1.20.58.1070">
    <property type="match status" value="1"/>
</dbReference>
<dbReference type="PANTHER" id="PTHR12794">
    <property type="entry name" value="GEMIN2"/>
    <property type="match status" value="1"/>
</dbReference>
<feature type="region of interest" description="Disordered" evidence="2">
    <location>
        <begin position="1"/>
        <end position="54"/>
    </location>
</feature>
<dbReference type="OrthoDB" id="428895at2759"/>
<dbReference type="KEGG" id="pbn:PADG_04961"/>
<dbReference type="OMA" id="HQNSGID"/>
<dbReference type="Proteomes" id="UP000001628">
    <property type="component" value="Unassembled WGS sequence"/>
</dbReference>
<gene>
    <name evidence="3" type="ORF">PADG_04961</name>
</gene>
<name>C1GBG0_PARBD</name>
<dbReference type="InParanoid" id="C1GBG0"/>
<comment type="similarity">
    <text evidence="1">Belongs to the gemin-2 family.</text>
</comment>
<sequence length="512" mass="56725">MSEKRKVPSSELSVSPYTKKPRSTGPNEEDEAPSLLTLITPTTARPQPKSDPIYGQKYAFPGLDDPVDEDRLLYGPPEDGIEYLCMVRSEARTLPSIFVSSTVLSEKYNTNDQKNDPGNTTKTGVGINLTGFYSDGVYFASPSQPPYTTIPDNDIPDESNADAQEIYYNLLHHRFLLLRSTLNCTPPASVIASLGAERPISLPRYNKRARVEWEQILQTMDPHMAQLACMDMESVLGLLAIVARSLSTAVRSGESARVKRLGAWAWGLLGRCRAVGELGSEAVSDIRELGKRASRILMKVRESEEVMLESVGETDDLRDEFDMEDEDGGEEEDEGAEEYRKIFGCEEGDKGHGDEDGIDEDGPGIMKSSIMKNDVNTYRNSSGPMISQEKAMETAIPPTGSTDIQDELDAAKARLQARLQFQEPSDSMEPRGDEVELEENSDGEGEEGELDDSYGDDQCDGDESAVAHRYTRAMLDMVITVVGEFYGQKDLLEFRDIWEKDMNFGLVGSQIE</sequence>